<dbReference type="SUPFAM" id="SSF48452">
    <property type="entry name" value="TPR-like"/>
    <property type="match status" value="1"/>
</dbReference>
<dbReference type="AlphaFoldDB" id="A0A6G0WUJ3"/>
<keyword evidence="5" id="KW-1185">Reference proteome</keyword>
<dbReference type="PANTHER" id="PTHR44227:SF3">
    <property type="entry name" value="PROTEIN O-MANNOSYL-TRANSFERASE TMTC4"/>
    <property type="match status" value="1"/>
</dbReference>
<reference evidence="4 5" key="1">
    <citation type="submission" date="2019-07" db="EMBL/GenBank/DDBJ databases">
        <title>Genomics analysis of Aphanomyces spp. identifies a new class of oomycete effector associated with host adaptation.</title>
        <authorList>
            <person name="Gaulin E."/>
        </authorList>
    </citation>
    <scope>NUCLEOTIDE SEQUENCE [LARGE SCALE GENOMIC DNA]</scope>
    <source>
        <strain evidence="4 5">ATCC 201684</strain>
    </source>
</reference>
<keyword evidence="1" id="KW-0677">Repeat</keyword>
<dbReference type="VEuPathDB" id="FungiDB:AeMF1_009610"/>
<evidence type="ECO:0000256" key="2">
    <source>
        <dbReference type="ARBA" id="ARBA00022803"/>
    </source>
</evidence>
<sequence length="565" mass="63176">MLAGSALCAALYVSPLLQGPWDFILCWDDAVNFMEHEAIQVLDWPHLRSMFASIRINVHEPMATLLKAVVIHMWGLNSEAVRLVSLVLHGVTAFVLWAASTNLVTLTTQTDPSRASFGCAISSLIFFIHPLHVEVVAWPSAQPYTLALCFTSMAFLLHTWTISRFMTSVKSLQLTTRDYFDYFATTVLYACAALSKSIAVPVPVGIVLMDMVVYLQYWRSMAPLSRRFMLQYCIANMGFLAVGSFVMWSMHTANRGGADWFADPLCIPFRERLAKLPVMLTHMGGQLLWPSDLRPHYQIRPGEMDPATNPTCILGMIFFVLVTAGVMRIASTQPAFLAAWAYVIIMVLPVSGLVQHGIITLTADRYAYFPSAVVVPLLGTAIAKLATSRSVTALTLLAVALYAKLSAIQMETWRSDETLWTHSIRHDPSDWRVLDHMAEYYAKVGRADEGLPYWELSLIHLPTGGLKTRLQQAKLLMFLRRYDEGCSIYQSLLGESPQSIQVLNNMAICYLLADNLELGKAMMKQAISVGIDFSGERSNDATPSINLEQLEHWDSSKNFQAQLMW</sequence>
<organism evidence="4 5">
    <name type="scientific">Aphanomyces euteiches</name>
    <dbReference type="NCBI Taxonomy" id="100861"/>
    <lineage>
        <taxon>Eukaryota</taxon>
        <taxon>Sar</taxon>
        <taxon>Stramenopiles</taxon>
        <taxon>Oomycota</taxon>
        <taxon>Saprolegniomycetes</taxon>
        <taxon>Saprolegniales</taxon>
        <taxon>Verrucalvaceae</taxon>
        <taxon>Aphanomyces</taxon>
    </lineage>
</organism>
<keyword evidence="3" id="KW-1133">Transmembrane helix</keyword>
<dbReference type="Gene3D" id="1.25.40.10">
    <property type="entry name" value="Tetratricopeptide repeat domain"/>
    <property type="match status" value="1"/>
</dbReference>
<feature type="transmembrane region" description="Helical" evidence="3">
    <location>
        <begin position="117"/>
        <end position="138"/>
    </location>
</feature>
<feature type="transmembrane region" description="Helical" evidence="3">
    <location>
        <begin position="83"/>
        <end position="105"/>
    </location>
</feature>
<comment type="caution">
    <text evidence="4">The sequence shown here is derived from an EMBL/GenBank/DDBJ whole genome shotgun (WGS) entry which is preliminary data.</text>
</comment>
<dbReference type="InterPro" id="IPR052346">
    <property type="entry name" value="O-mannosyl-transferase_TMTC"/>
</dbReference>
<proteinExistence type="predicted"/>
<dbReference type="GO" id="GO:0035269">
    <property type="term" value="P:protein O-linked glycosylation via mannose"/>
    <property type="evidence" value="ECO:0007669"/>
    <property type="project" value="TreeGrafter"/>
</dbReference>
<dbReference type="PANTHER" id="PTHR44227">
    <property type="match status" value="1"/>
</dbReference>
<dbReference type="GO" id="GO:0000030">
    <property type="term" value="F:mannosyltransferase activity"/>
    <property type="evidence" value="ECO:0007669"/>
    <property type="project" value="TreeGrafter"/>
</dbReference>
<protein>
    <submittedName>
        <fullName evidence="4">Uncharacterized protein</fullName>
    </submittedName>
</protein>
<evidence type="ECO:0000256" key="3">
    <source>
        <dbReference type="SAM" id="Phobius"/>
    </source>
</evidence>
<evidence type="ECO:0000313" key="5">
    <source>
        <dbReference type="Proteomes" id="UP000481153"/>
    </source>
</evidence>
<feature type="transmembrane region" description="Helical" evidence="3">
    <location>
        <begin position="182"/>
        <end position="209"/>
    </location>
</feature>
<dbReference type="GO" id="GO:0030968">
    <property type="term" value="P:endoplasmic reticulum unfolded protein response"/>
    <property type="evidence" value="ECO:0007669"/>
    <property type="project" value="TreeGrafter"/>
</dbReference>
<name>A0A6G0WUJ3_9STRA</name>
<keyword evidence="3" id="KW-0472">Membrane</keyword>
<dbReference type="EMBL" id="VJMJ01000147">
    <property type="protein sequence ID" value="KAF0731128.1"/>
    <property type="molecule type" value="Genomic_DNA"/>
</dbReference>
<dbReference type="InterPro" id="IPR011990">
    <property type="entry name" value="TPR-like_helical_dom_sf"/>
</dbReference>
<gene>
    <name evidence="4" type="ORF">Ae201684_011671</name>
</gene>
<keyword evidence="3" id="KW-0812">Transmembrane</keyword>
<keyword evidence="2" id="KW-0802">TPR repeat</keyword>
<feature type="transmembrane region" description="Helical" evidence="3">
    <location>
        <begin position="144"/>
        <end position="162"/>
    </location>
</feature>
<feature type="transmembrane region" description="Helical" evidence="3">
    <location>
        <begin position="336"/>
        <end position="354"/>
    </location>
</feature>
<evidence type="ECO:0000313" key="4">
    <source>
        <dbReference type="EMBL" id="KAF0731128.1"/>
    </source>
</evidence>
<accession>A0A6G0WUJ3</accession>
<feature type="transmembrane region" description="Helical" evidence="3">
    <location>
        <begin position="229"/>
        <end position="248"/>
    </location>
</feature>
<dbReference type="Proteomes" id="UP000481153">
    <property type="component" value="Unassembled WGS sequence"/>
</dbReference>
<feature type="transmembrane region" description="Helical" evidence="3">
    <location>
        <begin position="312"/>
        <end position="330"/>
    </location>
</feature>
<evidence type="ECO:0000256" key="1">
    <source>
        <dbReference type="ARBA" id="ARBA00022737"/>
    </source>
</evidence>
<dbReference type="GO" id="GO:0005783">
    <property type="term" value="C:endoplasmic reticulum"/>
    <property type="evidence" value="ECO:0007669"/>
    <property type="project" value="TreeGrafter"/>
</dbReference>